<sequence length="403" mass="42667">MLVLNSRNRMTDAVVVATARTPLAKAFRGAFNNTHSADMGGHAIRHAVERAGIDGAEIDDVIFGCAVPEGDSGNNIARHSALVGGVPLSAGAVTIARACSSGIQAASFAAQRIIVDRVPIVVAGGVESVSMVAPTQHKPKNGRSPTIRKEFPGMLLTMNETAEVVAERYNISREAQDAYAYQSQMRTAHGQQHGLFDDEIVPMASIKLETDKATGETREVGVLLEKDEANRPDTTLESLATLKPVVRENGTITAGNASQLADGASASVLMNGALAAQRGLPVMGLYRGFAIAGLEPDEMGIGPVYAIPKLLKQHGLKIEDIDLWELNEAYACQVIYSRDRLGIPDDCLNVNGGSVSIGHPFGMTGARQLGHILIEGKRRKAKYVVVTMCIAGGMGAASLYEIV</sequence>
<keyword evidence="6" id="KW-0443">Lipid metabolism</keyword>
<protein>
    <submittedName>
        <fullName evidence="12">Acetyl-CoA C-acetyltransferase</fullName>
        <ecNumber evidence="12">2.3.1.9</ecNumber>
    </submittedName>
</protein>
<accession>A0ABU1X4F8</accession>
<evidence type="ECO:0000256" key="1">
    <source>
        <dbReference type="ARBA" id="ARBA00004275"/>
    </source>
</evidence>
<dbReference type="InterPro" id="IPR020617">
    <property type="entry name" value="Thiolase_C"/>
</dbReference>
<comment type="subcellular location">
    <subcellularLocation>
        <location evidence="1">Peroxisome</location>
    </subcellularLocation>
</comment>
<dbReference type="InterPro" id="IPR020616">
    <property type="entry name" value="Thiolase_N"/>
</dbReference>
<dbReference type="Proteomes" id="UP001267638">
    <property type="component" value="Unassembled WGS sequence"/>
</dbReference>
<dbReference type="InterPro" id="IPR020613">
    <property type="entry name" value="Thiolase_CS"/>
</dbReference>
<evidence type="ECO:0000259" key="11">
    <source>
        <dbReference type="Pfam" id="PF02803"/>
    </source>
</evidence>
<gene>
    <name evidence="12" type="ORF">J2W40_003324</name>
</gene>
<dbReference type="EC" id="2.3.1.9" evidence="12"/>
<dbReference type="EMBL" id="JAVDWV010000016">
    <property type="protein sequence ID" value="MDR7156480.1"/>
    <property type="molecule type" value="Genomic_DNA"/>
</dbReference>
<proteinExistence type="inferred from homology"/>
<comment type="caution">
    <text evidence="12">The sequence shown here is derived from an EMBL/GenBank/DDBJ whole genome shotgun (WGS) entry which is preliminary data.</text>
</comment>
<organism evidence="12 13">
    <name type="scientific">Sphingobium xenophagum</name>
    <dbReference type="NCBI Taxonomy" id="121428"/>
    <lineage>
        <taxon>Bacteria</taxon>
        <taxon>Pseudomonadati</taxon>
        <taxon>Pseudomonadota</taxon>
        <taxon>Alphaproteobacteria</taxon>
        <taxon>Sphingomonadales</taxon>
        <taxon>Sphingomonadaceae</taxon>
        <taxon>Sphingobium</taxon>
    </lineage>
</organism>
<name>A0ABU1X4F8_SPHXE</name>
<dbReference type="PANTHER" id="PTHR43853">
    <property type="entry name" value="3-KETOACYL-COA THIOLASE, PEROXISOMAL"/>
    <property type="match status" value="1"/>
</dbReference>
<dbReference type="Pfam" id="PF02803">
    <property type="entry name" value="Thiolase_C"/>
    <property type="match status" value="1"/>
</dbReference>
<evidence type="ECO:0000256" key="9">
    <source>
        <dbReference type="RuleBase" id="RU003557"/>
    </source>
</evidence>
<dbReference type="CDD" id="cd00751">
    <property type="entry name" value="thiolase"/>
    <property type="match status" value="1"/>
</dbReference>
<feature type="domain" description="Thiolase C-terminal" evidence="11">
    <location>
        <begin position="282"/>
        <end position="400"/>
    </location>
</feature>
<evidence type="ECO:0000256" key="8">
    <source>
        <dbReference type="ARBA" id="ARBA00023315"/>
    </source>
</evidence>
<dbReference type="SUPFAM" id="SSF53901">
    <property type="entry name" value="Thiolase-like"/>
    <property type="match status" value="2"/>
</dbReference>
<evidence type="ECO:0000256" key="3">
    <source>
        <dbReference type="ARBA" id="ARBA00022679"/>
    </source>
</evidence>
<evidence type="ECO:0000256" key="4">
    <source>
        <dbReference type="ARBA" id="ARBA00022832"/>
    </source>
</evidence>
<reference evidence="12 13" key="1">
    <citation type="submission" date="2023-07" db="EMBL/GenBank/DDBJ databases">
        <title>Sorghum-associated microbial communities from plants grown in Nebraska, USA.</title>
        <authorList>
            <person name="Schachtman D."/>
        </authorList>
    </citation>
    <scope>NUCLEOTIDE SEQUENCE [LARGE SCALE GENOMIC DNA]</scope>
    <source>
        <strain evidence="12 13">4256</strain>
    </source>
</reference>
<dbReference type="NCBIfam" id="TIGR01930">
    <property type="entry name" value="AcCoA-C-Actrans"/>
    <property type="match status" value="1"/>
</dbReference>
<evidence type="ECO:0000313" key="12">
    <source>
        <dbReference type="EMBL" id="MDR7156480.1"/>
    </source>
</evidence>
<evidence type="ECO:0000256" key="5">
    <source>
        <dbReference type="ARBA" id="ARBA00022946"/>
    </source>
</evidence>
<feature type="domain" description="Thiolase N-terminal" evidence="10">
    <location>
        <begin position="14"/>
        <end position="271"/>
    </location>
</feature>
<dbReference type="PIRSF" id="PIRSF000429">
    <property type="entry name" value="Ac-CoA_Ac_transf"/>
    <property type="match status" value="1"/>
</dbReference>
<keyword evidence="7" id="KW-0576">Peroxisome</keyword>
<evidence type="ECO:0000256" key="7">
    <source>
        <dbReference type="ARBA" id="ARBA00023140"/>
    </source>
</evidence>
<comment type="similarity">
    <text evidence="2 9">Belongs to the thiolase-like superfamily. Thiolase family.</text>
</comment>
<evidence type="ECO:0000313" key="13">
    <source>
        <dbReference type="Proteomes" id="UP001267638"/>
    </source>
</evidence>
<keyword evidence="4" id="KW-0276">Fatty acid metabolism</keyword>
<dbReference type="InterPro" id="IPR050215">
    <property type="entry name" value="Thiolase-like_sf_Thiolase"/>
</dbReference>
<keyword evidence="5" id="KW-0809">Transit peptide</keyword>
<evidence type="ECO:0000256" key="2">
    <source>
        <dbReference type="ARBA" id="ARBA00010982"/>
    </source>
</evidence>
<dbReference type="PROSITE" id="PS00737">
    <property type="entry name" value="THIOLASE_2"/>
    <property type="match status" value="1"/>
</dbReference>
<dbReference type="Gene3D" id="3.40.47.10">
    <property type="match status" value="1"/>
</dbReference>
<keyword evidence="8 9" id="KW-0012">Acyltransferase</keyword>
<keyword evidence="13" id="KW-1185">Reference proteome</keyword>
<evidence type="ECO:0000256" key="6">
    <source>
        <dbReference type="ARBA" id="ARBA00023098"/>
    </source>
</evidence>
<dbReference type="GO" id="GO:0003985">
    <property type="term" value="F:acetyl-CoA C-acetyltransferase activity"/>
    <property type="evidence" value="ECO:0007669"/>
    <property type="project" value="UniProtKB-EC"/>
</dbReference>
<dbReference type="InterPro" id="IPR002155">
    <property type="entry name" value="Thiolase"/>
</dbReference>
<dbReference type="PANTHER" id="PTHR43853:SF8">
    <property type="entry name" value="3-KETOACYL-COA THIOLASE, PEROXISOMAL"/>
    <property type="match status" value="1"/>
</dbReference>
<dbReference type="Pfam" id="PF00108">
    <property type="entry name" value="Thiolase_N"/>
    <property type="match status" value="1"/>
</dbReference>
<evidence type="ECO:0000259" key="10">
    <source>
        <dbReference type="Pfam" id="PF00108"/>
    </source>
</evidence>
<dbReference type="InterPro" id="IPR016039">
    <property type="entry name" value="Thiolase-like"/>
</dbReference>
<keyword evidence="3 9" id="KW-0808">Transferase</keyword>